<dbReference type="PROSITE" id="PS51257">
    <property type="entry name" value="PROKAR_LIPOPROTEIN"/>
    <property type="match status" value="1"/>
</dbReference>
<proteinExistence type="predicted"/>
<keyword evidence="1" id="KW-0732">Signal</keyword>
<name>W0RR36_9BACT</name>
<dbReference type="eggNOG" id="ENOG502Z7HW">
    <property type="taxonomic scope" value="Bacteria"/>
</dbReference>
<dbReference type="InterPro" id="IPR010496">
    <property type="entry name" value="AL/BT2_dom"/>
</dbReference>
<dbReference type="KEGG" id="gba:J421_5631"/>
<evidence type="ECO:0000313" key="4">
    <source>
        <dbReference type="Proteomes" id="UP000019151"/>
    </source>
</evidence>
<dbReference type="HOGENOM" id="CLU_073042_1_1_0"/>
<keyword evidence="3" id="KW-0614">Plasmid</keyword>
<evidence type="ECO:0000313" key="3">
    <source>
        <dbReference type="EMBL" id="AHG93166.1"/>
    </source>
</evidence>
<evidence type="ECO:0000256" key="1">
    <source>
        <dbReference type="SAM" id="SignalP"/>
    </source>
</evidence>
<dbReference type="Gene3D" id="2.60.120.560">
    <property type="entry name" value="Exo-inulinase, domain 1"/>
    <property type="match status" value="1"/>
</dbReference>
<geneLocation type="plasmid" evidence="3 4">
    <name>2</name>
</geneLocation>
<dbReference type="Pfam" id="PF06439">
    <property type="entry name" value="3keto-disac_hyd"/>
    <property type="match status" value="1"/>
</dbReference>
<reference evidence="3 4" key="1">
    <citation type="journal article" date="2014" name="Genome Announc.">
        <title>Genome Sequence and Methylome of Soil Bacterium Gemmatirosa kalamazoonensis KBS708T, a Member of the Rarely Cultivated Gemmatimonadetes Phylum.</title>
        <authorList>
            <person name="Debruyn J.M."/>
            <person name="Radosevich M."/>
            <person name="Wommack K.E."/>
            <person name="Polson S.W."/>
            <person name="Hauser L.J."/>
            <person name="Fawaz M.N."/>
            <person name="Korlach J."/>
            <person name="Tsai Y.C."/>
        </authorList>
    </citation>
    <scope>NUCLEOTIDE SEQUENCE [LARGE SCALE GENOMIC DNA]</scope>
    <source>
        <strain evidence="3 4">KBS708</strain>
        <plasmid evidence="4">Plasmid 2</plasmid>
    </source>
</reference>
<dbReference type="GO" id="GO:0016787">
    <property type="term" value="F:hydrolase activity"/>
    <property type="evidence" value="ECO:0007669"/>
    <property type="project" value="InterPro"/>
</dbReference>
<dbReference type="RefSeq" id="WP_025414473.1">
    <property type="nucleotide sequence ID" value="NZ_CP007130.1"/>
</dbReference>
<keyword evidence="4" id="KW-1185">Reference proteome</keyword>
<feature type="domain" description="3-keto-alpha-glucoside-1,2-lyase/3-keto-2-hydroxy-glucal hydratase" evidence="2">
    <location>
        <begin position="32"/>
        <end position="264"/>
    </location>
</feature>
<organism evidence="3 4">
    <name type="scientific">Gemmatirosa kalamazoonensis</name>
    <dbReference type="NCBI Taxonomy" id="861299"/>
    <lineage>
        <taxon>Bacteria</taxon>
        <taxon>Pseudomonadati</taxon>
        <taxon>Gemmatimonadota</taxon>
        <taxon>Gemmatimonadia</taxon>
        <taxon>Gemmatimonadales</taxon>
        <taxon>Gemmatimonadaceae</taxon>
        <taxon>Gemmatirosa</taxon>
    </lineage>
</organism>
<dbReference type="Proteomes" id="UP000019151">
    <property type="component" value="Plasmid 2"/>
</dbReference>
<protein>
    <recommendedName>
        <fullName evidence="2">3-keto-alpha-glucoside-1,2-lyase/3-keto-2-hydroxy-glucal hydratase domain-containing protein</fullName>
    </recommendedName>
</protein>
<sequence>MRRALPLLLVALAGCASAHGAARATTDPDAREWIQLFNGRDLKDWDIKFAKHDLGDNFNDTFRVEDGLLKVRYDKWTAFNGEFGHIFYKKPFSYYLVAAEYRFVGDQVTGAGPSLAWAKRNNGIMIHGQSAESMGKDQDFPMSLEVQLLGGLSDGKPRSTGNLCTPGTNVHFGEKLITAHCTNSRSKTYDGDQWVRVEALVLGDSVIKHIVMGDTVLEYRKPEMGGGSANNMKPGVKIDGTPITGGSISLQAETAPIDFRKVELLNLEGCMDAKASNYKRYYVKADPAACRYGGGARP</sequence>
<dbReference type="AlphaFoldDB" id="W0RR36"/>
<dbReference type="OrthoDB" id="9787527at2"/>
<feature type="chain" id="PRO_5004795291" description="3-keto-alpha-glucoside-1,2-lyase/3-keto-2-hydroxy-glucal hydratase domain-containing protein" evidence="1">
    <location>
        <begin position="19"/>
        <end position="298"/>
    </location>
</feature>
<feature type="signal peptide" evidence="1">
    <location>
        <begin position="1"/>
        <end position="18"/>
    </location>
</feature>
<gene>
    <name evidence="3" type="ORF">J421_5631</name>
</gene>
<dbReference type="PATRIC" id="fig|861299.3.peg.5668"/>
<dbReference type="InParanoid" id="W0RR36"/>
<evidence type="ECO:0000259" key="2">
    <source>
        <dbReference type="Pfam" id="PF06439"/>
    </source>
</evidence>
<accession>W0RR36</accession>
<dbReference type="EMBL" id="CP007130">
    <property type="protein sequence ID" value="AHG93166.1"/>
    <property type="molecule type" value="Genomic_DNA"/>
</dbReference>